<evidence type="ECO:0000313" key="7">
    <source>
        <dbReference type="Proteomes" id="UP000320209"/>
    </source>
</evidence>
<dbReference type="CDD" id="cd11333">
    <property type="entry name" value="AmyAc_SI_OligoGlu_DGase"/>
    <property type="match status" value="1"/>
</dbReference>
<dbReference type="InterPro" id="IPR006047">
    <property type="entry name" value="GH13_cat_dom"/>
</dbReference>
<dbReference type="GO" id="GO:0009313">
    <property type="term" value="P:oligosaccharide catabolic process"/>
    <property type="evidence" value="ECO:0007669"/>
    <property type="project" value="TreeGrafter"/>
</dbReference>
<dbReference type="FunFam" id="3.20.20.80:FF:000064">
    <property type="entry name" value="Oligo-1,6-glucosidase"/>
    <property type="match status" value="1"/>
</dbReference>
<dbReference type="GO" id="GO:0004556">
    <property type="term" value="F:alpha-amylase activity"/>
    <property type="evidence" value="ECO:0007669"/>
    <property type="project" value="TreeGrafter"/>
</dbReference>
<evidence type="ECO:0000256" key="4">
    <source>
        <dbReference type="SAM" id="MobiDB-lite"/>
    </source>
</evidence>
<evidence type="ECO:0000256" key="3">
    <source>
        <dbReference type="ARBA" id="ARBA00023295"/>
    </source>
</evidence>
<dbReference type="Gene3D" id="3.90.400.10">
    <property type="entry name" value="Oligo-1,6-glucosidase, Domain 2"/>
    <property type="match status" value="1"/>
</dbReference>
<evidence type="ECO:0000313" key="6">
    <source>
        <dbReference type="EMBL" id="TQL68951.1"/>
    </source>
</evidence>
<sequence>MADMASPADSSSASRTSGADGGTGPGWWRSAVVYQVYPRSFADGNGDGVGDLRGIRQHLDHLEWLGVDVLWISPVYPSPMADNGYDVSDYLDVDPTYGTLGELDALIAEVHLRGMKLVLDLVVNHTSDQHPWFKESSSSPESTRRDWYWWREEPNNWGSFFSGPAWTYCEGRAAHYLHLFTKEQPDLNWENPEVRQAVYEVMRWWLDRGIDGFRMDVVNLISKDPDLPDAPVLPGQRFGNMRRSVIDGPRVHEFLAAMHREVVDRYDRDLLLVGETGETTVEEGRRYTDPARRELDMVLHYEHVEIDHGTIKWDVRPFDLDRLRDRLAAWQTGLADVGWNSLYWDNHDQPRALSRYGDDGRWRTESAKLLATVLHLQRGTPFVYQGDEIGMTNYPFASIDDVDDVEAVNYYHEAIAAGAEPEEVMDSLRAMCRDNGRTPMQWDAATPDAGFTTGTPWLAINPNYTELNVAAQIDDDDSVLSHYRRLIRLRHEDPIVVDGDFSLLADSHPQLFAFRRRHESGQLVVLANFSSEEADLGELVEECVGELVIGNGGGAVLAPWEARVYRQ</sequence>
<evidence type="ECO:0000259" key="5">
    <source>
        <dbReference type="SMART" id="SM00642"/>
    </source>
</evidence>
<organism evidence="6 7">
    <name type="scientific">Nocardioides albertanoniae</name>
    <dbReference type="NCBI Taxonomy" id="1175486"/>
    <lineage>
        <taxon>Bacteria</taxon>
        <taxon>Bacillati</taxon>
        <taxon>Actinomycetota</taxon>
        <taxon>Actinomycetes</taxon>
        <taxon>Propionibacteriales</taxon>
        <taxon>Nocardioidaceae</taxon>
        <taxon>Nocardioides</taxon>
    </lineage>
</organism>
<keyword evidence="2" id="KW-0378">Hydrolase</keyword>
<keyword evidence="7" id="KW-1185">Reference proteome</keyword>
<dbReference type="InterPro" id="IPR013780">
    <property type="entry name" value="Glyco_hydro_b"/>
</dbReference>
<dbReference type="InterPro" id="IPR017853">
    <property type="entry name" value="GH"/>
</dbReference>
<keyword evidence="3" id="KW-0326">Glycosidase</keyword>
<evidence type="ECO:0000256" key="2">
    <source>
        <dbReference type="ARBA" id="ARBA00022801"/>
    </source>
</evidence>
<dbReference type="SUPFAM" id="SSF51445">
    <property type="entry name" value="(Trans)glycosidases"/>
    <property type="match status" value="1"/>
</dbReference>
<accession>A0A543A8M6</accession>
<dbReference type="InterPro" id="IPR045857">
    <property type="entry name" value="O16G_dom_2"/>
</dbReference>
<comment type="caution">
    <text evidence="6">The sequence shown here is derived from an EMBL/GenBank/DDBJ whole genome shotgun (WGS) entry which is preliminary data.</text>
</comment>
<feature type="domain" description="Glycosyl hydrolase family 13 catalytic" evidence="5">
    <location>
        <begin position="35"/>
        <end position="437"/>
    </location>
</feature>
<dbReference type="SMART" id="SM00642">
    <property type="entry name" value="Aamy"/>
    <property type="match status" value="1"/>
</dbReference>
<evidence type="ECO:0000256" key="1">
    <source>
        <dbReference type="ARBA" id="ARBA00008061"/>
    </source>
</evidence>
<dbReference type="Gene3D" id="3.20.20.80">
    <property type="entry name" value="Glycosidases"/>
    <property type="match status" value="1"/>
</dbReference>
<dbReference type="RefSeq" id="WP_246088116.1">
    <property type="nucleotide sequence ID" value="NZ_VFOV01000001.1"/>
</dbReference>
<feature type="compositionally biased region" description="Low complexity" evidence="4">
    <location>
        <begin position="1"/>
        <end position="18"/>
    </location>
</feature>
<name>A0A543A8M6_9ACTN</name>
<comment type="similarity">
    <text evidence="1">Belongs to the glycosyl hydrolase 13 family.</text>
</comment>
<dbReference type="EMBL" id="VFOV01000001">
    <property type="protein sequence ID" value="TQL68951.1"/>
    <property type="molecule type" value="Genomic_DNA"/>
</dbReference>
<dbReference type="PANTHER" id="PTHR10357">
    <property type="entry name" value="ALPHA-AMYLASE FAMILY MEMBER"/>
    <property type="match status" value="1"/>
</dbReference>
<feature type="region of interest" description="Disordered" evidence="4">
    <location>
        <begin position="1"/>
        <end position="22"/>
    </location>
</feature>
<protein>
    <submittedName>
        <fullName evidence="6">Oligo-1,6-glucosidase</fullName>
    </submittedName>
</protein>
<dbReference type="Proteomes" id="UP000320209">
    <property type="component" value="Unassembled WGS sequence"/>
</dbReference>
<dbReference type="AlphaFoldDB" id="A0A543A8M6"/>
<dbReference type="Pfam" id="PF00128">
    <property type="entry name" value="Alpha-amylase"/>
    <property type="match status" value="1"/>
</dbReference>
<dbReference type="SUPFAM" id="SSF51011">
    <property type="entry name" value="Glycosyl hydrolase domain"/>
    <property type="match status" value="1"/>
</dbReference>
<dbReference type="PANTHER" id="PTHR10357:SF179">
    <property type="entry name" value="NEUTRAL AND BASIC AMINO ACID TRANSPORT PROTEIN RBAT"/>
    <property type="match status" value="1"/>
</dbReference>
<proteinExistence type="inferred from homology"/>
<dbReference type="Gene3D" id="2.60.40.1180">
    <property type="entry name" value="Golgi alpha-mannosidase II"/>
    <property type="match status" value="1"/>
</dbReference>
<gene>
    <name evidence="6" type="ORF">FB381_2852</name>
</gene>
<dbReference type="NCBIfam" id="NF008183">
    <property type="entry name" value="PRK10933.1"/>
    <property type="match status" value="1"/>
</dbReference>
<reference evidence="6 7" key="1">
    <citation type="submission" date="2019-06" db="EMBL/GenBank/DDBJ databases">
        <title>Sequencing the genomes of 1000 actinobacteria strains.</title>
        <authorList>
            <person name="Klenk H.-P."/>
        </authorList>
    </citation>
    <scope>NUCLEOTIDE SEQUENCE [LARGE SCALE GENOMIC DNA]</scope>
    <source>
        <strain evidence="6 7">DSM 25218</strain>
    </source>
</reference>